<dbReference type="EMBL" id="SRPR01000309">
    <property type="protein sequence ID" value="KAG5954720.1"/>
    <property type="molecule type" value="Genomic_DNA"/>
</dbReference>
<proteinExistence type="predicted"/>
<gene>
    <name evidence="1" type="ORF">E4U57_004168</name>
</gene>
<keyword evidence="2" id="KW-1185">Reference proteome</keyword>
<protein>
    <submittedName>
        <fullName evidence="1">Uncharacterized protein</fullName>
    </submittedName>
</protein>
<dbReference type="Proteomes" id="UP000742024">
    <property type="component" value="Unassembled WGS sequence"/>
</dbReference>
<reference evidence="1 2" key="1">
    <citation type="journal article" date="2020" name="bioRxiv">
        <title>Whole genome comparisons of ergot fungi reveals the divergence and evolution of species within the genus Claviceps are the result of varying mechanisms driving genome evolution and host range expansion.</title>
        <authorList>
            <person name="Wyka S.A."/>
            <person name="Mondo S.J."/>
            <person name="Liu M."/>
            <person name="Dettman J."/>
            <person name="Nalam V."/>
            <person name="Broders K.D."/>
        </authorList>
    </citation>
    <scope>NUCLEOTIDE SEQUENCE [LARGE SCALE GENOMIC DNA]</scope>
    <source>
        <strain evidence="1 2">LM583</strain>
    </source>
</reference>
<accession>A0ABQ7P5G9</accession>
<name>A0ABQ7P5G9_9HYPO</name>
<comment type="caution">
    <text evidence="1">The sequence shown here is derived from an EMBL/GenBank/DDBJ whole genome shotgun (WGS) entry which is preliminary data.</text>
</comment>
<sequence length="108" mass="11928">MGNTGERSIDFFPSPLLGCLHALSSSIPLVWLQYGGSKGPRNPLLSVRPRIRPLSGDTSRRSENALGLESSVFPQEPFSHHVIAKYLPVTGSNQSNAKHRKWDSDSWT</sequence>
<evidence type="ECO:0000313" key="2">
    <source>
        <dbReference type="Proteomes" id="UP000742024"/>
    </source>
</evidence>
<evidence type="ECO:0000313" key="1">
    <source>
        <dbReference type="EMBL" id="KAG5954720.1"/>
    </source>
</evidence>
<organism evidence="1 2">
    <name type="scientific">Claviceps arundinis</name>
    <dbReference type="NCBI Taxonomy" id="1623583"/>
    <lineage>
        <taxon>Eukaryota</taxon>
        <taxon>Fungi</taxon>
        <taxon>Dikarya</taxon>
        <taxon>Ascomycota</taxon>
        <taxon>Pezizomycotina</taxon>
        <taxon>Sordariomycetes</taxon>
        <taxon>Hypocreomycetidae</taxon>
        <taxon>Hypocreales</taxon>
        <taxon>Clavicipitaceae</taxon>
        <taxon>Claviceps</taxon>
    </lineage>
</organism>